<evidence type="ECO:0000313" key="2">
    <source>
        <dbReference type="EMBL" id="GAA5041618.1"/>
    </source>
</evidence>
<keyword evidence="1" id="KW-0732">Signal</keyword>
<dbReference type="SUPFAM" id="SSF53850">
    <property type="entry name" value="Periplasmic binding protein-like II"/>
    <property type="match status" value="1"/>
</dbReference>
<dbReference type="PROSITE" id="PS51257">
    <property type="entry name" value="PROKAR_LIPOPROTEIN"/>
    <property type="match status" value="1"/>
</dbReference>
<organism evidence="2 3">
    <name type="scientific">Streptomyces similanensis</name>
    <dbReference type="NCBI Taxonomy" id="1274988"/>
    <lineage>
        <taxon>Bacteria</taxon>
        <taxon>Bacillati</taxon>
        <taxon>Actinomycetota</taxon>
        <taxon>Actinomycetes</taxon>
        <taxon>Kitasatosporales</taxon>
        <taxon>Streptomycetaceae</taxon>
        <taxon>Streptomyces</taxon>
    </lineage>
</organism>
<gene>
    <name evidence="2" type="ORF">GCM10023336_01880</name>
</gene>
<reference evidence="3" key="1">
    <citation type="journal article" date="2019" name="Int. J. Syst. Evol. Microbiol.">
        <title>The Global Catalogue of Microorganisms (GCM) 10K type strain sequencing project: providing services to taxonomists for standard genome sequencing and annotation.</title>
        <authorList>
            <consortium name="The Broad Institute Genomics Platform"/>
            <consortium name="The Broad Institute Genome Sequencing Center for Infectious Disease"/>
            <person name="Wu L."/>
            <person name="Ma J."/>
        </authorList>
    </citation>
    <scope>NUCLEOTIDE SEQUENCE [LARGE SCALE GENOMIC DNA]</scope>
    <source>
        <strain evidence="3">JCM 18410</strain>
    </source>
</reference>
<keyword evidence="3" id="KW-1185">Reference proteome</keyword>
<name>A0ABP9JR49_9ACTN</name>
<evidence type="ECO:0000313" key="3">
    <source>
        <dbReference type="Proteomes" id="UP001500124"/>
    </source>
</evidence>
<feature type="chain" id="PRO_5046377848" evidence="1">
    <location>
        <begin position="25"/>
        <end position="447"/>
    </location>
</feature>
<comment type="caution">
    <text evidence="2">The sequence shown here is derived from an EMBL/GenBank/DDBJ whole genome shotgun (WGS) entry which is preliminary data.</text>
</comment>
<feature type="signal peptide" evidence="1">
    <location>
        <begin position="1"/>
        <end position="24"/>
    </location>
</feature>
<dbReference type="Proteomes" id="UP001500124">
    <property type="component" value="Unassembled WGS sequence"/>
</dbReference>
<protein>
    <submittedName>
        <fullName evidence="2">Extracellular solute-binding protein</fullName>
    </submittedName>
</protein>
<dbReference type="EMBL" id="BAABKC010000002">
    <property type="protein sequence ID" value="GAA5041618.1"/>
    <property type="molecule type" value="Genomic_DNA"/>
</dbReference>
<evidence type="ECO:0000256" key="1">
    <source>
        <dbReference type="SAM" id="SignalP"/>
    </source>
</evidence>
<sequence length="447" mass="47088">MSGAMARRRFLALGGGLALTGGLAACSSPLASGLTGSQPNTADVIFWNLFTGGDGANMVLMEDAFRKANPGTSVEATILGWGNPYYTKLALATASGTPPDVGITHLSRLPLLAASGLLEPIGNTGATELGVTEDRFTPAAWKKATVDGTAYAVPLDTHPFVLYYNVDLAKKAGLLDASGDGLVPLKGKEDFLHAVKAMKETAGAQYGAVMSITADPSTAWRYFSMIYSGLAGPVVTDSGTKVDLDGEAVRETVSFMQSLTAGGLMPKNLTGSGANALFSTGKAGFLFDGEWQIPSYRLVKSLRFNVVPFPALLGPKPVAYADSHALVVPRSGKRSDARTRTAAEFIKSLLDHSAVWAEGGHIPAWLPTQRSKAFLDQSPQRNYVQAAFNAQYDPVAWYTGAGSDFQSVVGGTVIEALAGRISPQGMVPSMRSALKRYTTARPPVTMK</sequence>
<dbReference type="InterPro" id="IPR050490">
    <property type="entry name" value="Bact_solute-bd_prot1"/>
</dbReference>
<dbReference type="PANTHER" id="PTHR43649">
    <property type="entry name" value="ARABINOSE-BINDING PROTEIN-RELATED"/>
    <property type="match status" value="1"/>
</dbReference>
<dbReference type="InterPro" id="IPR006059">
    <property type="entry name" value="SBP"/>
</dbReference>
<accession>A0ABP9JR49</accession>
<dbReference type="Gene3D" id="3.40.190.10">
    <property type="entry name" value="Periplasmic binding protein-like II"/>
    <property type="match status" value="1"/>
</dbReference>
<proteinExistence type="predicted"/>
<dbReference type="RefSeq" id="WP_345666575.1">
    <property type="nucleotide sequence ID" value="NZ_BAABKC010000002.1"/>
</dbReference>
<dbReference type="Pfam" id="PF01547">
    <property type="entry name" value="SBP_bac_1"/>
    <property type="match status" value="1"/>
</dbReference>
<dbReference type="InterPro" id="IPR006311">
    <property type="entry name" value="TAT_signal"/>
</dbReference>
<dbReference type="PANTHER" id="PTHR43649:SF14">
    <property type="entry name" value="BLR3389 PROTEIN"/>
    <property type="match status" value="1"/>
</dbReference>
<dbReference type="PROSITE" id="PS51318">
    <property type="entry name" value="TAT"/>
    <property type="match status" value="1"/>
</dbReference>